<feature type="domain" description="ChsH2 C-terminal OB-fold" evidence="1">
    <location>
        <begin position="52"/>
        <end position="115"/>
    </location>
</feature>
<dbReference type="InterPro" id="IPR012340">
    <property type="entry name" value="NA-bd_OB-fold"/>
</dbReference>
<name>A0A7W6FYJ3_9SPHN</name>
<comment type="caution">
    <text evidence="2">The sequence shown here is derived from an EMBL/GenBank/DDBJ whole genome shotgun (WGS) entry which is preliminary data.</text>
</comment>
<protein>
    <recommendedName>
        <fullName evidence="1">ChsH2 C-terminal OB-fold domain-containing protein</fullName>
    </recommendedName>
</protein>
<evidence type="ECO:0000313" key="2">
    <source>
        <dbReference type="EMBL" id="MBB3939197.1"/>
    </source>
</evidence>
<gene>
    <name evidence="2" type="ORF">GGR39_000837</name>
</gene>
<dbReference type="SUPFAM" id="SSF50249">
    <property type="entry name" value="Nucleic acid-binding proteins"/>
    <property type="match status" value="1"/>
</dbReference>
<dbReference type="EMBL" id="JACIDY010000002">
    <property type="protein sequence ID" value="MBB3939197.1"/>
    <property type="molecule type" value="Genomic_DNA"/>
</dbReference>
<organism evidence="2 3">
    <name type="scientific">Novosphingobium fluoreni</name>
    <dbReference type="NCBI Taxonomy" id="1391222"/>
    <lineage>
        <taxon>Bacteria</taxon>
        <taxon>Pseudomonadati</taxon>
        <taxon>Pseudomonadota</taxon>
        <taxon>Alphaproteobacteria</taxon>
        <taxon>Sphingomonadales</taxon>
        <taxon>Sphingomonadaceae</taxon>
        <taxon>Novosphingobium</taxon>
    </lineage>
</organism>
<dbReference type="Pfam" id="PF01796">
    <property type="entry name" value="OB_ChsH2_C"/>
    <property type="match status" value="1"/>
</dbReference>
<dbReference type="InterPro" id="IPR002878">
    <property type="entry name" value="ChsH2_C"/>
</dbReference>
<proteinExistence type="predicted"/>
<evidence type="ECO:0000313" key="3">
    <source>
        <dbReference type="Proteomes" id="UP000561459"/>
    </source>
</evidence>
<reference evidence="2 3" key="1">
    <citation type="submission" date="2020-08" db="EMBL/GenBank/DDBJ databases">
        <title>Genomic Encyclopedia of Type Strains, Phase IV (KMG-IV): sequencing the most valuable type-strain genomes for metagenomic binning, comparative biology and taxonomic classification.</title>
        <authorList>
            <person name="Goeker M."/>
        </authorList>
    </citation>
    <scope>NUCLEOTIDE SEQUENCE [LARGE SCALE GENOMIC DNA]</scope>
    <source>
        <strain evidence="2 3">DSM 27568</strain>
    </source>
</reference>
<sequence length="146" mass="15900">MTGDINRGGRDMRAIAQGLFTDETPPRLIGGKDRQTGRIVFPCPSTMTHEPVALSREGTLWSYTVQRFRPKSPPYAGPEAFAPWVVAYVELPGEVIVEARLDDVAFEDVMVGMPVLFQPGLLDFSDPASALVPAFVPVRVSAELVA</sequence>
<keyword evidence="3" id="KW-1185">Reference proteome</keyword>
<dbReference type="RefSeq" id="WP_343055766.1">
    <property type="nucleotide sequence ID" value="NZ_JACIDY010000002.1"/>
</dbReference>
<dbReference type="Proteomes" id="UP000561459">
    <property type="component" value="Unassembled WGS sequence"/>
</dbReference>
<evidence type="ECO:0000259" key="1">
    <source>
        <dbReference type="Pfam" id="PF01796"/>
    </source>
</evidence>
<accession>A0A7W6FYJ3</accession>
<dbReference type="AlphaFoldDB" id="A0A7W6FYJ3"/>